<dbReference type="OrthoDB" id="2921803at2759"/>
<dbReference type="EMBL" id="JACAZI010000015">
    <property type="protein sequence ID" value="KAF7344013.1"/>
    <property type="molecule type" value="Genomic_DNA"/>
</dbReference>
<sequence>MGLYGAYSQTGMGWISASLEQQFNVPRLSPTLFELDVCNLRVLRFFTSLDTSAQFTSLILRDLNHFSDVSRCLSGSPISSAMVSLTLENCDLEEGSNFPRLSALRHLHIRHRYEQVPIVTMAALACSLDHPFWPRALETIDLIIDDAHEIDNKAMNMAPWRKVDAVFAGADSHLRWPNLRRLAVRGLEGIGIVPENISVALRQNMPVCVARGILVIL</sequence>
<evidence type="ECO:0000313" key="2">
    <source>
        <dbReference type="Proteomes" id="UP000620124"/>
    </source>
</evidence>
<protein>
    <submittedName>
        <fullName evidence="1">Uncharacterized protein</fullName>
    </submittedName>
</protein>
<gene>
    <name evidence="1" type="ORF">MVEN_01690700</name>
</gene>
<comment type="caution">
    <text evidence="1">The sequence shown here is derived from an EMBL/GenBank/DDBJ whole genome shotgun (WGS) entry which is preliminary data.</text>
</comment>
<reference evidence="1" key="1">
    <citation type="submission" date="2020-05" db="EMBL/GenBank/DDBJ databases">
        <title>Mycena genomes resolve the evolution of fungal bioluminescence.</title>
        <authorList>
            <person name="Tsai I.J."/>
        </authorList>
    </citation>
    <scope>NUCLEOTIDE SEQUENCE</scope>
    <source>
        <strain evidence="1">CCC161011</strain>
    </source>
</reference>
<keyword evidence="2" id="KW-1185">Reference proteome</keyword>
<dbReference type="Proteomes" id="UP000620124">
    <property type="component" value="Unassembled WGS sequence"/>
</dbReference>
<proteinExistence type="predicted"/>
<accession>A0A8H6XLT4</accession>
<dbReference type="AlphaFoldDB" id="A0A8H6XLT4"/>
<evidence type="ECO:0000313" key="1">
    <source>
        <dbReference type="EMBL" id="KAF7344013.1"/>
    </source>
</evidence>
<organism evidence="1 2">
    <name type="scientific">Mycena venus</name>
    <dbReference type="NCBI Taxonomy" id="2733690"/>
    <lineage>
        <taxon>Eukaryota</taxon>
        <taxon>Fungi</taxon>
        <taxon>Dikarya</taxon>
        <taxon>Basidiomycota</taxon>
        <taxon>Agaricomycotina</taxon>
        <taxon>Agaricomycetes</taxon>
        <taxon>Agaricomycetidae</taxon>
        <taxon>Agaricales</taxon>
        <taxon>Marasmiineae</taxon>
        <taxon>Mycenaceae</taxon>
        <taxon>Mycena</taxon>
    </lineage>
</organism>
<name>A0A8H6XLT4_9AGAR</name>